<accession>A0AC61R6W7</accession>
<reference evidence="1" key="1">
    <citation type="submission" date="2019-04" db="EMBL/GenBank/DDBJ databases">
        <title>Microbes associate with the intestines of laboratory mice.</title>
        <authorList>
            <person name="Navarre W."/>
            <person name="Wong E."/>
            <person name="Huang K."/>
            <person name="Tropini C."/>
            <person name="Ng K."/>
            <person name="Yu B."/>
        </authorList>
    </citation>
    <scope>NUCLEOTIDE SEQUENCE</scope>
    <source>
        <strain evidence="1">NM09_H32</strain>
    </source>
</reference>
<organism evidence="1 2">
    <name type="scientific">Dubosiella muris</name>
    <dbReference type="NCBI Taxonomy" id="3038133"/>
    <lineage>
        <taxon>Bacteria</taxon>
        <taxon>Bacillati</taxon>
        <taxon>Bacillota</taxon>
        <taxon>Erysipelotrichia</taxon>
        <taxon>Erysipelotrichales</taxon>
        <taxon>Erysipelotrichaceae</taxon>
        <taxon>Dubosiella</taxon>
    </lineage>
</organism>
<protein>
    <submittedName>
        <fullName evidence="1">YitT family protein</fullName>
    </submittedName>
</protein>
<sequence length="279" mass="30736">MNKELGKWVDLVVGSLLFPISVNCFISPMTLNAGGLVGLAQIINYLLPFSVDLTGIINFSFNIPLFILAWRTISKSFCVKTLISLIIQTIGLSCIPILTVPIMPDVLSNCLIGACIGGLGIGLCLRSSGSGGGLDILGVYFSKTRPDFSVGKLSYLINAVVLTISAVLFDLQVALYSLMYIVLMYYVSDQVHYQNISIQALIFSQVPELKKELMTRTGRGITYWDGYGAYTDTRQDILVCVINKYEVRRLKKIVHEVDPKAFVILSDASPVMGNFEKRL</sequence>
<name>A0AC61R6W7_9FIRM</name>
<keyword evidence="2" id="KW-1185">Reference proteome</keyword>
<dbReference type="Proteomes" id="UP000308836">
    <property type="component" value="Unassembled WGS sequence"/>
</dbReference>
<gene>
    <name evidence="1" type="ORF">E5336_07005</name>
</gene>
<evidence type="ECO:0000313" key="2">
    <source>
        <dbReference type="Proteomes" id="UP000308836"/>
    </source>
</evidence>
<proteinExistence type="predicted"/>
<evidence type="ECO:0000313" key="1">
    <source>
        <dbReference type="EMBL" id="TGY65893.1"/>
    </source>
</evidence>
<comment type="caution">
    <text evidence="1">The sequence shown here is derived from an EMBL/GenBank/DDBJ whole genome shotgun (WGS) entry which is preliminary data.</text>
</comment>
<dbReference type="EMBL" id="SRYG01000012">
    <property type="protein sequence ID" value="TGY65893.1"/>
    <property type="molecule type" value="Genomic_DNA"/>
</dbReference>